<evidence type="ECO:0000313" key="2">
    <source>
        <dbReference type="Proteomes" id="UP000054248"/>
    </source>
</evidence>
<dbReference type="Proteomes" id="UP000054248">
    <property type="component" value="Unassembled WGS sequence"/>
</dbReference>
<accession>A0A0C3QYA1</accession>
<protein>
    <submittedName>
        <fullName evidence="1">Uncharacterized protein</fullName>
    </submittedName>
</protein>
<name>A0A0C3QYA1_9AGAM</name>
<proteinExistence type="predicted"/>
<keyword evidence="2" id="KW-1185">Reference proteome</keyword>
<reference evidence="2" key="2">
    <citation type="submission" date="2015-01" db="EMBL/GenBank/DDBJ databases">
        <title>Evolutionary Origins and Diversification of the Mycorrhizal Mutualists.</title>
        <authorList>
            <consortium name="DOE Joint Genome Institute"/>
            <consortium name="Mycorrhizal Genomics Consortium"/>
            <person name="Kohler A."/>
            <person name="Kuo A."/>
            <person name="Nagy L.G."/>
            <person name="Floudas D."/>
            <person name="Copeland A."/>
            <person name="Barry K.W."/>
            <person name="Cichocki N."/>
            <person name="Veneault-Fourrey C."/>
            <person name="LaButti K."/>
            <person name="Lindquist E.A."/>
            <person name="Lipzen A."/>
            <person name="Lundell T."/>
            <person name="Morin E."/>
            <person name="Murat C."/>
            <person name="Riley R."/>
            <person name="Ohm R."/>
            <person name="Sun H."/>
            <person name="Tunlid A."/>
            <person name="Henrissat B."/>
            <person name="Grigoriev I.V."/>
            <person name="Hibbett D.S."/>
            <person name="Martin F."/>
        </authorList>
    </citation>
    <scope>NUCLEOTIDE SEQUENCE [LARGE SCALE GENOMIC DNA]</scope>
    <source>
        <strain evidence="2">MUT 4182</strain>
    </source>
</reference>
<dbReference type="AlphaFoldDB" id="A0A0C3QYA1"/>
<reference evidence="1 2" key="1">
    <citation type="submission" date="2014-04" db="EMBL/GenBank/DDBJ databases">
        <authorList>
            <consortium name="DOE Joint Genome Institute"/>
            <person name="Kuo A."/>
            <person name="Girlanda M."/>
            <person name="Perotto S."/>
            <person name="Kohler A."/>
            <person name="Nagy L.G."/>
            <person name="Floudas D."/>
            <person name="Copeland A."/>
            <person name="Barry K.W."/>
            <person name="Cichocki N."/>
            <person name="Veneault-Fourrey C."/>
            <person name="LaButti K."/>
            <person name="Lindquist E.A."/>
            <person name="Lipzen A."/>
            <person name="Lundell T."/>
            <person name="Morin E."/>
            <person name="Murat C."/>
            <person name="Sun H."/>
            <person name="Tunlid A."/>
            <person name="Henrissat B."/>
            <person name="Grigoriev I.V."/>
            <person name="Hibbett D.S."/>
            <person name="Martin F."/>
            <person name="Nordberg H.P."/>
            <person name="Cantor M.N."/>
            <person name="Hua S.X."/>
        </authorList>
    </citation>
    <scope>NUCLEOTIDE SEQUENCE [LARGE SCALE GENOMIC DNA]</scope>
    <source>
        <strain evidence="1 2">MUT 4182</strain>
    </source>
</reference>
<sequence>MRGTIAALEGLAICRRAPQLSALSSVLVSRLTPDLKLHEPESSECCCLFYPLFKSIYFT</sequence>
<organism evidence="1 2">
    <name type="scientific">Tulasnella calospora MUT 4182</name>
    <dbReference type="NCBI Taxonomy" id="1051891"/>
    <lineage>
        <taxon>Eukaryota</taxon>
        <taxon>Fungi</taxon>
        <taxon>Dikarya</taxon>
        <taxon>Basidiomycota</taxon>
        <taxon>Agaricomycotina</taxon>
        <taxon>Agaricomycetes</taxon>
        <taxon>Cantharellales</taxon>
        <taxon>Tulasnellaceae</taxon>
        <taxon>Tulasnella</taxon>
    </lineage>
</organism>
<gene>
    <name evidence="1" type="ORF">M407DRAFT_240785</name>
</gene>
<dbReference type="HOGENOM" id="CLU_2962606_0_0_1"/>
<evidence type="ECO:0000313" key="1">
    <source>
        <dbReference type="EMBL" id="KIO34199.1"/>
    </source>
</evidence>
<dbReference type="EMBL" id="KN822944">
    <property type="protein sequence ID" value="KIO34199.1"/>
    <property type="molecule type" value="Genomic_DNA"/>
</dbReference>